<comment type="caution">
    <text evidence="3">The sequence shown here is derived from an EMBL/GenBank/DDBJ whole genome shotgun (WGS) entry which is preliminary data.</text>
</comment>
<dbReference type="InterPro" id="IPR050570">
    <property type="entry name" value="Cell_wall_metabolism_enzyme"/>
</dbReference>
<keyword evidence="4" id="KW-1185">Reference proteome</keyword>
<keyword evidence="1" id="KW-0472">Membrane</keyword>
<keyword evidence="1" id="KW-1133">Transmembrane helix</keyword>
<dbReference type="Proteomes" id="UP000579647">
    <property type="component" value="Unassembled WGS sequence"/>
</dbReference>
<dbReference type="EMBL" id="JACHDO010000001">
    <property type="protein sequence ID" value="MBB5495410.1"/>
    <property type="molecule type" value="Genomic_DNA"/>
</dbReference>
<sequence>MRHKFSALGYCFLLVYVVYLVLLFQVPALELSAPPAFVLLGLSLALVFGSAFWPKPKLQEREAVEVAAPVSGEWIAVNSPADKVPSHGARGSGQEYAIDVFVDSGRPVIDGWWPAMRRPDDGFPAFGQPILAVADATVVHVSDGQRDHLSRNSWPGLAYMYVVEGIVRGNAGWRFIFGNHVILDLGDGVYAAYAHLKRGSVEVAAGDRVTVGQRIGLCGNSGNSSEPHLHFQLMDHPEIRRATGIPFRWTGVGVPGAGKPFTPPEPAPR</sequence>
<organism evidence="3 4">
    <name type="scientific">Nocardiopsis metallicus</name>
    <dbReference type="NCBI Taxonomy" id="179819"/>
    <lineage>
        <taxon>Bacteria</taxon>
        <taxon>Bacillati</taxon>
        <taxon>Actinomycetota</taxon>
        <taxon>Actinomycetes</taxon>
        <taxon>Streptosporangiales</taxon>
        <taxon>Nocardiopsidaceae</taxon>
        <taxon>Nocardiopsis</taxon>
    </lineage>
</organism>
<dbReference type="Gene3D" id="2.70.70.10">
    <property type="entry name" value="Glucose Permease (Domain IIA)"/>
    <property type="match status" value="1"/>
</dbReference>
<evidence type="ECO:0000259" key="2">
    <source>
        <dbReference type="Pfam" id="PF01551"/>
    </source>
</evidence>
<feature type="transmembrane region" description="Helical" evidence="1">
    <location>
        <begin position="32"/>
        <end position="53"/>
    </location>
</feature>
<reference evidence="3 4" key="1">
    <citation type="submission" date="2020-08" db="EMBL/GenBank/DDBJ databases">
        <title>Sequencing the genomes of 1000 actinobacteria strains.</title>
        <authorList>
            <person name="Klenk H.-P."/>
        </authorList>
    </citation>
    <scope>NUCLEOTIDE SEQUENCE [LARGE SCALE GENOMIC DNA]</scope>
    <source>
        <strain evidence="3 4">DSM 44598</strain>
    </source>
</reference>
<dbReference type="AlphaFoldDB" id="A0A840WEJ1"/>
<dbReference type="CDD" id="cd12797">
    <property type="entry name" value="M23_peptidase"/>
    <property type="match status" value="1"/>
</dbReference>
<dbReference type="GO" id="GO:0004222">
    <property type="term" value="F:metalloendopeptidase activity"/>
    <property type="evidence" value="ECO:0007669"/>
    <property type="project" value="TreeGrafter"/>
</dbReference>
<keyword evidence="1" id="KW-0812">Transmembrane</keyword>
<dbReference type="PANTHER" id="PTHR21666">
    <property type="entry name" value="PEPTIDASE-RELATED"/>
    <property type="match status" value="1"/>
</dbReference>
<dbReference type="SUPFAM" id="SSF51261">
    <property type="entry name" value="Duplicated hybrid motif"/>
    <property type="match status" value="1"/>
</dbReference>
<dbReference type="PANTHER" id="PTHR21666:SF270">
    <property type="entry name" value="MUREIN HYDROLASE ACTIVATOR ENVC"/>
    <property type="match status" value="1"/>
</dbReference>
<feature type="domain" description="M23ase beta-sheet core" evidence="2">
    <location>
        <begin position="164"/>
        <end position="235"/>
    </location>
</feature>
<gene>
    <name evidence="3" type="ORF">HNR07_006547</name>
</gene>
<feature type="transmembrane region" description="Helical" evidence="1">
    <location>
        <begin position="7"/>
        <end position="26"/>
    </location>
</feature>
<evidence type="ECO:0000313" key="3">
    <source>
        <dbReference type="EMBL" id="MBB5495410.1"/>
    </source>
</evidence>
<dbReference type="InterPro" id="IPR016047">
    <property type="entry name" value="M23ase_b-sheet_dom"/>
</dbReference>
<evidence type="ECO:0000256" key="1">
    <source>
        <dbReference type="SAM" id="Phobius"/>
    </source>
</evidence>
<dbReference type="RefSeq" id="WP_184370234.1">
    <property type="nucleotide sequence ID" value="NZ_BAAAKM010000070.1"/>
</dbReference>
<dbReference type="InterPro" id="IPR011055">
    <property type="entry name" value="Dup_hybrid_motif"/>
</dbReference>
<name>A0A840WEJ1_9ACTN</name>
<protein>
    <recommendedName>
        <fullName evidence="2">M23ase beta-sheet core domain-containing protein</fullName>
    </recommendedName>
</protein>
<proteinExistence type="predicted"/>
<dbReference type="Pfam" id="PF01551">
    <property type="entry name" value="Peptidase_M23"/>
    <property type="match status" value="1"/>
</dbReference>
<accession>A0A840WEJ1</accession>
<evidence type="ECO:0000313" key="4">
    <source>
        <dbReference type="Proteomes" id="UP000579647"/>
    </source>
</evidence>